<feature type="compositionally biased region" description="Basic and acidic residues" evidence="1">
    <location>
        <begin position="81"/>
        <end position="90"/>
    </location>
</feature>
<keyword evidence="3" id="KW-1185">Reference proteome</keyword>
<evidence type="ECO:0000313" key="2">
    <source>
        <dbReference type="EMBL" id="MEK0188484.1"/>
    </source>
</evidence>
<reference evidence="2 3" key="1">
    <citation type="journal article" date="2020" name="Harmful Algae">
        <title>Molecular and morphological characterization of a novel dihydroanatoxin-a producing Microcoleus species (cyanobacteria) from the Russian River, California, USA.</title>
        <authorList>
            <person name="Conklin K.Y."/>
            <person name="Stancheva R."/>
            <person name="Otten T.G."/>
            <person name="Fadness R."/>
            <person name="Boyer G.L."/>
            <person name="Read B."/>
            <person name="Zhang X."/>
            <person name="Sheath R.G."/>
        </authorList>
    </citation>
    <scope>NUCLEOTIDE SEQUENCE [LARGE SCALE GENOMIC DNA]</scope>
    <source>
        <strain evidence="2 3">PTRS2</strain>
    </source>
</reference>
<dbReference type="Proteomes" id="UP001384579">
    <property type="component" value="Unassembled WGS sequence"/>
</dbReference>
<feature type="region of interest" description="Disordered" evidence="1">
    <location>
        <begin position="81"/>
        <end position="101"/>
    </location>
</feature>
<dbReference type="Gene3D" id="3.30.2020.40">
    <property type="entry name" value="Uncharacterised protein PF10387, DUF2442"/>
    <property type="match status" value="1"/>
</dbReference>
<name>A0ABU8YVQ0_9CYAN</name>
<dbReference type="Pfam" id="PF10387">
    <property type="entry name" value="DUF2442"/>
    <property type="match status" value="1"/>
</dbReference>
<evidence type="ECO:0000256" key="1">
    <source>
        <dbReference type="SAM" id="MobiDB-lite"/>
    </source>
</evidence>
<accession>A0ABU8YVQ0</accession>
<gene>
    <name evidence="2" type="ORF">WMG39_27105</name>
</gene>
<protein>
    <submittedName>
        <fullName evidence="2">DUF2442 domain-containing protein</fullName>
    </submittedName>
</protein>
<organism evidence="2 3">
    <name type="scientific">Microcoleus anatoxicus PTRS2</name>
    <dbReference type="NCBI Taxonomy" id="2705321"/>
    <lineage>
        <taxon>Bacteria</taxon>
        <taxon>Bacillati</taxon>
        <taxon>Cyanobacteriota</taxon>
        <taxon>Cyanophyceae</taxon>
        <taxon>Oscillatoriophycideae</taxon>
        <taxon>Oscillatoriales</taxon>
        <taxon>Microcoleaceae</taxon>
        <taxon>Microcoleus</taxon>
        <taxon>Microcoleus anatoxicus</taxon>
    </lineage>
</organism>
<sequence>MTTLILETEPIASQVSLTDDKLIVDLADGRSISVPLVWYPRLMHASPAERQNWQLLGDGYAIEWTDIDEHIGIEGLLAGRRSGESQKSLERWLSTRSGLMQ</sequence>
<proteinExistence type="predicted"/>
<dbReference type="InterPro" id="IPR018841">
    <property type="entry name" value="DUF2442"/>
</dbReference>
<dbReference type="RefSeq" id="WP_340542113.1">
    <property type="nucleotide sequence ID" value="NZ_JBBLXS010000636.1"/>
</dbReference>
<evidence type="ECO:0000313" key="3">
    <source>
        <dbReference type="Proteomes" id="UP001384579"/>
    </source>
</evidence>
<comment type="caution">
    <text evidence="2">The sequence shown here is derived from an EMBL/GenBank/DDBJ whole genome shotgun (WGS) entry which is preliminary data.</text>
</comment>
<dbReference type="EMBL" id="JBBLXS010000636">
    <property type="protein sequence ID" value="MEK0188484.1"/>
    <property type="molecule type" value="Genomic_DNA"/>
</dbReference>